<protein>
    <submittedName>
        <fullName evidence="2">Uncharacterized protein</fullName>
    </submittedName>
</protein>
<keyword evidence="3" id="KW-1185">Reference proteome</keyword>
<evidence type="ECO:0000313" key="3">
    <source>
        <dbReference type="Proteomes" id="UP001298753"/>
    </source>
</evidence>
<dbReference type="Proteomes" id="UP001298753">
    <property type="component" value="Unassembled WGS sequence"/>
</dbReference>
<feature type="transmembrane region" description="Helical" evidence="1">
    <location>
        <begin position="78"/>
        <end position="95"/>
    </location>
</feature>
<dbReference type="EMBL" id="JAJEPX010000016">
    <property type="protein sequence ID" value="MCC2176835.1"/>
    <property type="molecule type" value="Genomic_DNA"/>
</dbReference>
<comment type="caution">
    <text evidence="2">The sequence shown here is derived from an EMBL/GenBank/DDBJ whole genome shotgun (WGS) entry which is preliminary data.</text>
</comment>
<name>A0AAW4W6T4_9FIRM</name>
<organism evidence="2 3">
    <name type="scientific">Agathobaculum butyriciproducens</name>
    <dbReference type="NCBI Taxonomy" id="1628085"/>
    <lineage>
        <taxon>Bacteria</taxon>
        <taxon>Bacillati</taxon>
        <taxon>Bacillota</taxon>
        <taxon>Clostridia</taxon>
        <taxon>Eubacteriales</taxon>
        <taxon>Butyricicoccaceae</taxon>
        <taxon>Agathobaculum</taxon>
    </lineage>
</organism>
<dbReference type="RefSeq" id="WP_227600634.1">
    <property type="nucleotide sequence ID" value="NZ_JAJEPX010000016.1"/>
</dbReference>
<proteinExistence type="predicted"/>
<dbReference type="AlphaFoldDB" id="A0AAW4W6T4"/>
<feature type="transmembrane region" description="Helical" evidence="1">
    <location>
        <begin position="101"/>
        <end position="119"/>
    </location>
</feature>
<keyword evidence="1" id="KW-0472">Membrane</keyword>
<keyword evidence="1" id="KW-1133">Transmembrane helix</keyword>
<dbReference type="GeneID" id="98660264"/>
<reference evidence="2 3" key="1">
    <citation type="submission" date="2021-10" db="EMBL/GenBank/DDBJ databases">
        <title>Anaerobic single-cell dispensing facilitates the cultivation of human gut bacteria.</title>
        <authorList>
            <person name="Afrizal A."/>
        </authorList>
    </citation>
    <scope>NUCLEOTIDE SEQUENCE [LARGE SCALE GENOMIC DNA]</scope>
    <source>
        <strain evidence="2 3">CLA-AA-H270</strain>
    </source>
</reference>
<keyword evidence="1" id="KW-0812">Transmembrane</keyword>
<evidence type="ECO:0000256" key="1">
    <source>
        <dbReference type="SAM" id="Phobius"/>
    </source>
</evidence>
<feature type="transmembrane region" description="Helical" evidence="1">
    <location>
        <begin position="140"/>
        <end position="160"/>
    </location>
</feature>
<accession>A0AAW4W6T4</accession>
<gene>
    <name evidence="2" type="ORF">LKD22_06800</name>
</gene>
<feature type="transmembrane region" description="Helical" evidence="1">
    <location>
        <begin position="36"/>
        <end position="58"/>
    </location>
</feature>
<evidence type="ECO:0000313" key="2">
    <source>
        <dbReference type="EMBL" id="MCC2176835.1"/>
    </source>
</evidence>
<sequence>MNLFKSKKNLLLLVSSVIVWLGTCLLAMHWNTVYDGAIGGFPTYLWVFAPVALIFNIFMNSRPSNPDGSDHSRWAQALLVFLVAMMLFIALLSGMNPLYEISFWWIAALIVLSFIGLLIGKCMNHPLQEASLRQSAYTIFLLYLSYAIAQLGMIAVLHPVSVDEIIRTGEAAGGASGEYVGRLTSDTAEHPLGVYFFTSADKSQWYYYDVLTGEAAADYHSSYEPA</sequence>